<proteinExistence type="predicted"/>
<dbReference type="InterPro" id="IPR000182">
    <property type="entry name" value="GNAT_dom"/>
</dbReference>
<dbReference type="Gene3D" id="3.40.630.30">
    <property type="match status" value="1"/>
</dbReference>
<name>A0A975FYK1_9CAUL</name>
<evidence type="ECO:0000313" key="3">
    <source>
        <dbReference type="Proteomes" id="UP000676409"/>
    </source>
</evidence>
<dbReference type="InterPro" id="IPR016181">
    <property type="entry name" value="Acyl_CoA_acyltransferase"/>
</dbReference>
<dbReference type="GO" id="GO:0016747">
    <property type="term" value="F:acyltransferase activity, transferring groups other than amino-acyl groups"/>
    <property type="evidence" value="ECO:0007669"/>
    <property type="project" value="InterPro"/>
</dbReference>
<keyword evidence="3" id="KW-1185">Reference proteome</keyword>
<dbReference type="KEGG" id="caul:KCG34_21835"/>
<feature type="domain" description="N-acetyltransferase" evidence="1">
    <location>
        <begin position="21"/>
        <end position="165"/>
    </location>
</feature>
<dbReference type="Proteomes" id="UP000676409">
    <property type="component" value="Chromosome"/>
</dbReference>
<accession>A0A975FYK1</accession>
<dbReference type="PROSITE" id="PS51186">
    <property type="entry name" value="GNAT"/>
    <property type="match status" value="1"/>
</dbReference>
<sequence length="206" mass="23487">MTVHLPPPVAARPARAFANDFEVRIARTLNDLMQVMAVRTLVYMGEQACPYDEEFDGNDFAGATHLILRKADEPVGVVRLRWFADFAKLERLSIRKEHRGGPGLMMLSREAFDLARRKGYRRLMGHAQLRVVPFWKRYFQGRVRDGRNPFSFSDYDYVELEFDLAPVADAITINSEPLVLLRPEGDWDRPGVIDRSVARSAPAAPI</sequence>
<evidence type="ECO:0000259" key="1">
    <source>
        <dbReference type="PROSITE" id="PS51186"/>
    </source>
</evidence>
<organism evidence="2 3">
    <name type="scientific">Phenylobacterium montanum</name>
    <dbReference type="NCBI Taxonomy" id="2823693"/>
    <lineage>
        <taxon>Bacteria</taxon>
        <taxon>Pseudomonadati</taxon>
        <taxon>Pseudomonadota</taxon>
        <taxon>Alphaproteobacteria</taxon>
        <taxon>Caulobacterales</taxon>
        <taxon>Caulobacteraceae</taxon>
        <taxon>Phenylobacterium</taxon>
    </lineage>
</organism>
<dbReference type="AlphaFoldDB" id="A0A975FYK1"/>
<dbReference type="RefSeq" id="WP_211937707.1">
    <property type="nucleotide sequence ID" value="NZ_CP073078.1"/>
</dbReference>
<reference evidence="2" key="1">
    <citation type="submission" date="2021-04" db="EMBL/GenBank/DDBJ databases">
        <title>The complete genome sequence of Caulobacter sp. S6.</title>
        <authorList>
            <person name="Tang Y."/>
            <person name="Ouyang W."/>
            <person name="Liu Q."/>
            <person name="Huang B."/>
            <person name="Guo Z."/>
            <person name="Lei P."/>
        </authorList>
    </citation>
    <scope>NUCLEOTIDE SEQUENCE</scope>
    <source>
        <strain evidence="2">S6</strain>
    </source>
</reference>
<evidence type="ECO:0000313" key="2">
    <source>
        <dbReference type="EMBL" id="QUD87655.1"/>
    </source>
</evidence>
<dbReference type="EMBL" id="CP073078">
    <property type="protein sequence ID" value="QUD87655.1"/>
    <property type="molecule type" value="Genomic_DNA"/>
</dbReference>
<dbReference type="SUPFAM" id="SSF55729">
    <property type="entry name" value="Acyl-CoA N-acyltransferases (Nat)"/>
    <property type="match status" value="1"/>
</dbReference>
<gene>
    <name evidence="2" type="ORF">KCG34_21835</name>
</gene>
<protein>
    <submittedName>
        <fullName evidence="2">GNAT family N-acetyltransferase</fullName>
    </submittedName>
</protein>